<name>A0A8B8CTK5_CRAVI</name>
<dbReference type="Proteomes" id="UP000694844">
    <property type="component" value="Chromosome 2"/>
</dbReference>
<feature type="region of interest" description="Disordered" evidence="1">
    <location>
        <begin position="196"/>
        <end position="273"/>
    </location>
</feature>
<keyword evidence="2" id="KW-0472">Membrane</keyword>
<accession>A0A8B8CTK5</accession>
<dbReference type="OrthoDB" id="6153794at2759"/>
<feature type="transmembrane region" description="Helical" evidence="2">
    <location>
        <begin position="131"/>
        <end position="153"/>
    </location>
</feature>
<dbReference type="RefSeq" id="XP_022317761.1">
    <property type="nucleotide sequence ID" value="XM_022462053.1"/>
</dbReference>
<feature type="compositionally biased region" description="Basic and acidic residues" evidence="1">
    <location>
        <begin position="257"/>
        <end position="269"/>
    </location>
</feature>
<organism evidence="3 4">
    <name type="scientific">Crassostrea virginica</name>
    <name type="common">Eastern oyster</name>
    <dbReference type="NCBI Taxonomy" id="6565"/>
    <lineage>
        <taxon>Eukaryota</taxon>
        <taxon>Metazoa</taxon>
        <taxon>Spiralia</taxon>
        <taxon>Lophotrochozoa</taxon>
        <taxon>Mollusca</taxon>
        <taxon>Bivalvia</taxon>
        <taxon>Autobranchia</taxon>
        <taxon>Pteriomorphia</taxon>
        <taxon>Ostreida</taxon>
        <taxon>Ostreoidea</taxon>
        <taxon>Ostreidae</taxon>
        <taxon>Crassostrea</taxon>
    </lineage>
</organism>
<evidence type="ECO:0000313" key="4">
    <source>
        <dbReference type="RefSeq" id="XP_022317761.1"/>
    </source>
</evidence>
<keyword evidence="2" id="KW-0812">Transmembrane</keyword>
<evidence type="ECO:0000256" key="2">
    <source>
        <dbReference type="SAM" id="Phobius"/>
    </source>
</evidence>
<feature type="transmembrane region" description="Helical" evidence="2">
    <location>
        <begin position="95"/>
        <end position="119"/>
    </location>
</feature>
<dbReference type="KEGG" id="cvn:111120977"/>
<keyword evidence="3" id="KW-1185">Reference proteome</keyword>
<evidence type="ECO:0000256" key="1">
    <source>
        <dbReference type="SAM" id="MobiDB-lite"/>
    </source>
</evidence>
<protein>
    <submittedName>
        <fullName evidence="4">Uncharacterized protein LOC111120977</fullName>
    </submittedName>
</protein>
<sequence>MLNVIRSPLHSSKLSFQYEEVDHIPRRPQPKDERTCSCFFQKDIKTAREKERIKQFSIWYAEVDKFKQEEYIKRRRKRRHVRQHRARRLWKYRTLLIPAMLLMIAGSFLLVAANVPFLGLGDWFQENRRKLTALGSASVGLGVLVFMIEQGLLSHYGNARGLKRFVQFGNIPSQNPIPQSETGDSRTNFVQNEVPYKPSVLHKERESGRARSLHAADSVDTACSEDTAEALNDSDPLLPRSGSARSNPMQRPPKLSEITKRQKDGRDMSSVDTAESALTEITQVSSERSSLTEHLGILTADAVVYERFPSWTTSGAEAGGVSEEVVSVVSSNRDTAPVTLQSCGSKDLLLG</sequence>
<keyword evidence="2" id="KW-1133">Transmembrane helix</keyword>
<reference evidence="4" key="1">
    <citation type="submission" date="2025-08" db="UniProtKB">
        <authorList>
            <consortium name="RefSeq"/>
        </authorList>
    </citation>
    <scope>IDENTIFICATION</scope>
    <source>
        <tissue evidence="4">Whole sample</tissue>
    </source>
</reference>
<dbReference type="GeneID" id="111120977"/>
<evidence type="ECO:0000313" key="3">
    <source>
        <dbReference type="Proteomes" id="UP000694844"/>
    </source>
</evidence>
<gene>
    <name evidence="4" type="primary">LOC111120977</name>
</gene>
<dbReference type="AlphaFoldDB" id="A0A8B8CTK5"/>
<proteinExistence type="predicted"/>